<organism evidence="1 2">
    <name type="scientific">Mycobacterium rhizamassiliense</name>
    <dbReference type="NCBI Taxonomy" id="1841860"/>
    <lineage>
        <taxon>Bacteria</taxon>
        <taxon>Bacillati</taxon>
        <taxon>Actinomycetota</taxon>
        <taxon>Actinomycetes</taxon>
        <taxon>Mycobacteriales</taxon>
        <taxon>Mycobacteriaceae</taxon>
        <taxon>Mycobacterium</taxon>
    </lineage>
</organism>
<dbReference type="Proteomes" id="UP000240988">
    <property type="component" value="Unassembled WGS sequence"/>
</dbReference>
<keyword evidence="2" id="KW-1185">Reference proteome</keyword>
<feature type="non-terminal residue" evidence="1">
    <location>
        <position position="1"/>
    </location>
</feature>
<gene>
    <name evidence="1" type="ORF">MRAB57_2452</name>
</gene>
<dbReference type="STRING" id="1841860.GCA_900157375_02455"/>
<dbReference type="AlphaFoldDB" id="A0A2U3NSZ6"/>
<name>A0A2U3NSZ6_9MYCO</name>
<reference evidence="1 2" key="1">
    <citation type="submission" date="2017-01" db="EMBL/GenBank/DDBJ databases">
        <authorList>
            <consortium name="Urmite Genomes"/>
        </authorList>
    </citation>
    <scope>NUCLEOTIDE SEQUENCE [LARGE SCALE GENOMIC DNA]</scope>
    <source>
        <strain evidence="1 2">AB57</strain>
    </source>
</reference>
<dbReference type="EMBL" id="FUFA01000004">
    <property type="protein sequence ID" value="SPM34632.1"/>
    <property type="molecule type" value="Genomic_DNA"/>
</dbReference>
<accession>A0A2U3NSZ6</accession>
<evidence type="ECO:0000313" key="1">
    <source>
        <dbReference type="EMBL" id="SPM34632.1"/>
    </source>
</evidence>
<sequence>VSEVSAVTSELMPETGRSLRISLSAAQSLRPSILPNLPEPLRQNKTVGLVTWERSVADGN</sequence>
<protein>
    <submittedName>
        <fullName evidence="1">Mycobacterium rhizamassiliense ORFan</fullName>
    </submittedName>
</protein>
<proteinExistence type="predicted"/>
<evidence type="ECO:0000313" key="2">
    <source>
        <dbReference type="Proteomes" id="UP000240988"/>
    </source>
</evidence>